<evidence type="ECO:0000256" key="4">
    <source>
        <dbReference type="ARBA" id="ARBA00022723"/>
    </source>
</evidence>
<name>A0ABY5TNW2_9GAMM</name>
<evidence type="ECO:0000256" key="2">
    <source>
        <dbReference type="ARBA" id="ARBA00006706"/>
    </source>
</evidence>
<evidence type="ECO:0000256" key="6">
    <source>
        <dbReference type="RuleBase" id="RU004466"/>
    </source>
</evidence>
<sequence>MSPAKLKNISTQNSLELKGLAELELLYQREMPDAQSTLAPAARYHFKNPGKSFRAQLALTSGLSLGLNPQDNLHWAAACELLHNASLIHDDISDASTHRRGQESIHQHFGADMALCLGDWMVAKAFELGARNSLQGGKLVSLLARAMQETCSGQISDITQRECANIEDWQRIAKGKTAPLLIAPIKGAAIAAGLNAEQNEKLNAELQCLEKLVGFCGLAYQGRNDIDDIIPSSRRSSDLDGRKPNLVVSLFAQQGPSADEFNLWYQSDDLSKLSHWQKRIATSDVIFQANQSVDYWLLQAELLVLSVPPQLQPVTAGLVASVKKMTTNTSIIKHQGQIA</sequence>
<dbReference type="Gene3D" id="1.10.600.10">
    <property type="entry name" value="Farnesyl Diphosphate Synthase"/>
    <property type="match status" value="1"/>
</dbReference>
<evidence type="ECO:0000313" key="8">
    <source>
        <dbReference type="Proteomes" id="UP001059934"/>
    </source>
</evidence>
<keyword evidence="8" id="KW-1185">Reference proteome</keyword>
<dbReference type="PROSITE" id="PS00723">
    <property type="entry name" value="POLYPRENYL_SYNTHASE_1"/>
    <property type="match status" value="1"/>
</dbReference>
<organism evidence="7 8">
    <name type="scientific">SAR92 clade bacterium H455</name>
    <dbReference type="NCBI Taxonomy" id="2974818"/>
    <lineage>
        <taxon>Bacteria</taxon>
        <taxon>Pseudomonadati</taxon>
        <taxon>Pseudomonadota</taxon>
        <taxon>Gammaproteobacteria</taxon>
        <taxon>Cellvibrionales</taxon>
        <taxon>Porticoccaceae</taxon>
        <taxon>SAR92 clade</taxon>
    </lineage>
</organism>
<dbReference type="Proteomes" id="UP001059934">
    <property type="component" value="Chromosome"/>
</dbReference>
<evidence type="ECO:0000256" key="3">
    <source>
        <dbReference type="ARBA" id="ARBA00022679"/>
    </source>
</evidence>
<reference evidence="7" key="1">
    <citation type="submission" date="2022-08" db="EMBL/GenBank/DDBJ databases">
        <title>Catabolic pathway analysis in culturable SAR92 clade bacteria reveals their overlooked roles in DMSP degradation in coastal seas.</title>
        <authorList>
            <person name="He X."/>
            <person name="Zhang X."/>
            <person name="Zhang Y."/>
        </authorList>
    </citation>
    <scope>NUCLEOTIDE SEQUENCE</scope>
    <source>
        <strain evidence="7">H455</strain>
    </source>
</reference>
<dbReference type="Pfam" id="PF00348">
    <property type="entry name" value="polyprenyl_synt"/>
    <property type="match status" value="1"/>
</dbReference>
<dbReference type="InterPro" id="IPR008949">
    <property type="entry name" value="Isoprenoid_synthase_dom_sf"/>
</dbReference>
<evidence type="ECO:0000256" key="1">
    <source>
        <dbReference type="ARBA" id="ARBA00001946"/>
    </source>
</evidence>
<dbReference type="PANTHER" id="PTHR12001">
    <property type="entry name" value="GERANYLGERANYL PYROPHOSPHATE SYNTHASE"/>
    <property type="match status" value="1"/>
</dbReference>
<comment type="cofactor">
    <cofactor evidence="1">
        <name>Mg(2+)</name>
        <dbReference type="ChEBI" id="CHEBI:18420"/>
    </cofactor>
</comment>
<evidence type="ECO:0000313" key="7">
    <source>
        <dbReference type="EMBL" id="UVW35527.1"/>
    </source>
</evidence>
<dbReference type="InterPro" id="IPR000092">
    <property type="entry name" value="Polyprenyl_synt"/>
</dbReference>
<dbReference type="SUPFAM" id="SSF48576">
    <property type="entry name" value="Terpenoid synthases"/>
    <property type="match status" value="1"/>
</dbReference>
<accession>A0ABY5TNW2</accession>
<keyword evidence="3 6" id="KW-0808">Transferase</keyword>
<protein>
    <submittedName>
        <fullName evidence="7">Polyprenyl synthetase family protein</fullName>
    </submittedName>
</protein>
<proteinExistence type="inferred from homology"/>
<evidence type="ECO:0000256" key="5">
    <source>
        <dbReference type="ARBA" id="ARBA00022842"/>
    </source>
</evidence>
<gene>
    <name evidence="7" type="ORF">NYF23_02685</name>
</gene>
<keyword evidence="4" id="KW-0479">Metal-binding</keyword>
<dbReference type="InterPro" id="IPR033749">
    <property type="entry name" value="Polyprenyl_synt_CS"/>
</dbReference>
<keyword evidence="5" id="KW-0460">Magnesium</keyword>
<dbReference type="SFLD" id="SFLDS00005">
    <property type="entry name" value="Isoprenoid_Synthase_Type_I"/>
    <property type="match status" value="1"/>
</dbReference>
<dbReference type="PANTHER" id="PTHR12001:SF69">
    <property type="entry name" value="ALL TRANS-POLYPRENYL-DIPHOSPHATE SYNTHASE PDSS1"/>
    <property type="match status" value="1"/>
</dbReference>
<comment type="similarity">
    <text evidence="2 6">Belongs to the FPP/GGPP synthase family.</text>
</comment>
<dbReference type="EMBL" id="CP103416">
    <property type="protein sequence ID" value="UVW35527.1"/>
    <property type="molecule type" value="Genomic_DNA"/>
</dbReference>